<organism evidence="3 4">
    <name type="scientific">Dendryphion nanum</name>
    <dbReference type="NCBI Taxonomy" id="256645"/>
    <lineage>
        <taxon>Eukaryota</taxon>
        <taxon>Fungi</taxon>
        <taxon>Dikarya</taxon>
        <taxon>Ascomycota</taxon>
        <taxon>Pezizomycotina</taxon>
        <taxon>Dothideomycetes</taxon>
        <taxon>Pleosporomycetidae</taxon>
        <taxon>Pleosporales</taxon>
        <taxon>Torulaceae</taxon>
        <taxon>Dendryphion</taxon>
    </lineage>
</organism>
<dbReference type="PANTHER" id="PTHR10644">
    <property type="entry name" value="DNA REPAIR/RNA PROCESSING CPSF FAMILY"/>
    <property type="match status" value="1"/>
</dbReference>
<dbReference type="Proteomes" id="UP000700596">
    <property type="component" value="Unassembled WGS sequence"/>
</dbReference>
<dbReference type="Gene3D" id="2.130.10.10">
    <property type="entry name" value="YVTN repeat-like/Quinoprotein amine dehydrogenase"/>
    <property type="match status" value="3"/>
</dbReference>
<dbReference type="OrthoDB" id="20774at2759"/>
<dbReference type="InterPro" id="IPR018846">
    <property type="entry name" value="Beta-prop_RSE1/DDB1/CPSF1_1st"/>
</dbReference>
<dbReference type="Pfam" id="PF10433">
    <property type="entry name" value="Beta-prop_RSE1_1st"/>
    <property type="match status" value="1"/>
</dbReference>
<evidence type="ECO:0000259" key="2">
    <source>
        <dbReference type="Pfam" id="PF10433"/>
    </source>
</evidence>
<reference evidence="3" key="1">
    <citation type="journal article" date="2021" name="Nat. Commun.">
        <title>Genetic determinants of endophytism in the Arabidopsis root mycobiome.</title>
        <authorList>
            <person name="Mesny F."/>
            <person name="Miyauchi S."/>
            <person name="Thiergart T."/>
            <person name="Pickel B."/>
            <person name="Atanasova L."/>
            <person name="Karlsson M."/>
            <person name="Huettel B."/>
            <person name="Barry K.W."/>
            <person name="Haridas S."/>
            <person name="Chen C."/>
            <person name="Bauer D."/>
            <person name="Andreopoulos W."/>
            <person name="Pangilinan J."/>
            <person name="LaButti K."/>
            <person name="Riley R."/>
            <person name="Lipzen A."/>
            <person name="Clum A."/>
            <person name="Drula E."/>
            <person name="Henrissat B."/>
            <person name="Kohler A."/>
            <person name="Grigoriev I.V."/>
            <person name="Martin F.M."/>
            <person name="Hacquard S."/>
        </authorList>
    </citation>
    <scope>NUCLEOTIDE SEQUENCE</scope>
    <source>
        <strain evidence="3">MPI-CAGE-CH-0243</strain>
    </source>
</reference>
<evidence type="ECO:0000256" key="1">
    <source>
        <dbReference type="SAM" id="MobiDB-lite"/>
    </source>
</evidence>
<proteinExistence type="predicted"/>
<feature type="domain" description="RSE1/DDB1/CPSF1 first beta-propeller" evidence="2">
    <location>
        <begin position="65"/>
        <end position="465"/>
    </location>
</feature>
<keyword evidence="4" id="KW-1185">Reference proteome</keyword>
<protein>
    <submittedName>
        <fullName evidence="3">Mono-functional DNA-alkylating methyl methanesulfonate N-term-domain-containing protein</fullName>
    </submittedName>
</protein>
<comment type="caution">
    <text evidence="3">The sequence shown here is derived from an EMBL/GenBank/DDBJ whole genome shotgun (WGS) entry which is preliminary data.</text>
</comment>
<name>A0A9P9IRT2_9PLEO</name>
<dbReference type="InterPro" id="IPR015943">
    <property type="entry name" value="WD40/YVTN_repeat-like_dom_sf"/>
</dbReference>
<feature type="region of interest" description="Disordered" evidence="1">
    <location>
        <begin position="1170"/>
        <end position="1190"/>
    </location>
</feature>
<sequence>MDFQLQGLRFEDGEWVSRPVGDVYHIMSRADQQVDVDMEEADNSPQHQIPRLGLLSKTVLSSPFIKFIIPAKIRKRRVNDLIFIGEDFVRLVEIQAKGHLHHVASKSDFKGRILAARAFGEPRILEWIAGQGTPIKRKDVHAARRSTMSEEKDILPSELIVLTLSSFTLMFLWAVQLPSGIVTFRHTKIKLAPGISSNDKPGSFLAIDPRCRAIAVGTSEGQFTLYKTRSLDSWREEIGAGREGTPIVDERHMTLQGRIIHMEFLSPSVDKDDPHVILLFVLAHKGKTKITCYDWDVRQDLSRVALRAERISLDYEDHNPALLIPANRSPNFLLVCEGHIATYTNILSGIPGRHPSRISSSILEALRPGDSRSRPLWVQWERVLRNPDFTKEVFYVAREDGVLIYAELLPSHLIDISHVGEWPYPLDRAFATLDVDIGGLNSMNADVLIAAGTSSDGLVQKVGSWVNEARNLPYENTLDPVVSLPSWTPISDFIVSKLSGVRSPFERDRDSMFVANGRASQGSVTELRHGIKAEIDEYVKDSTGYTGIWILDHRSEKLEEVVTESYRHVVTFILGLPMESVAVRASYTNGIWELDQLSTEDDETHDTGMPVGETISAGTLSDRLSVQITRKEVRVLLCPNMKCVESLSINNMIQGGSDISEFMLATVTAHPYPQIAVAFREGSSAVLLVTRITEDGKFDRAIRQQLTADPTCIELLNINGISHVFVGGSDGLLTLFTIPEEGSLSRVFEHQTDIETTGRASAMPMVCESVVFLTSGSLCRIVCGMRNGVLLSFSIERTTVVPYTSTRIHATRLGHTTARIVPSATDPSIAFAACGSDFCRIRCPQVSSSFLEIDSIWFTQYMENEYQQFPVTALDQVPMGVNGEDSDNNIGGFMFVITTGGILLARLDYDNASSSLGTTVSFSEGGKAVPRRMITKETTTKLAYTDKLRKMLVATTTTKEERAPPHGHRAVHSKLCLINLDDGKQQIKQEEGTESPPSSLLSIQYALMNYERVHTTMDWVIEDTKGRPHHFLYVGTGIMREPGKEMGRRLFFQVVDNNFKLKKEKTFDAPVRCQALLDKNHLVTIIGKRLLVEEYHLESARWNKYAETELPSTGVHLSVSEGFIYASTAYHSLICFELSPAPTTTDLKTLNKVFTDSRERMSLQHTILTLSPPTLPPSTSSPTSQSHSPSHLPALALLSDKRNNLTGLYHAPYRTLKSDAPILFEAHLPRSIIRLHRGCIRPPWRQTWSPNLTHPLHTRGLLIDDILGACSDGTIYSLSVLSEPAFKLLKLLQNIVLVKEERDPRNAYETTRPGGSARIHALLVSESGGNQDGDGLIRAREVDPGVHGHYGQGNWNPKMGHVDADVLLRFFGETTGVDEREMLGTLVREGVEKEVEGLFWELVGEMGLEGKGQDDAGGEDGGFERVAEWIVEVLRPLL</sequence>
<evidence type="ECO:0000313" key="3">
    <source>
        <dbReference type="EMBL" id="KAH7128749.1"/>
    </source>
</evidence>
<dbReference type="EMBL" id="JAGMWT010000005">
    <property type="protein sequence ID" value="KAH7128749.1"/>
    <property type="molecule type" value="Genomic_DNA"/>
</dbReference>
<dbReference type="InterPro" id="IPR050358">
    <property type="entry name" value="RSE1/DDB1/CFT1"/>
</dbReference>
<gene>
    <name evidence="3" type="ORF">B0J11DRAFT_604162</name>
</gene>
<evidence type="ECO:0000313" key="4">
    <source>
        <dbReference type="Proteomes" id="UP000700596"/>
    </source>
</evidence>
<accession>A0A9P9IRT2</accession>